<protein>
    <submittedName>
        <fullName evidence="3">Molybdopterin oxidoreductase</fullName>
    </submittedName>
</protein>
<evidence type="ECO:0000259" key="1">
    <source>
        <dbReference type="Pfam" id="PF04168"/>
    </source>
</evidence>
<gene>
    <name evidence="3" type="ORF">GPA22_11290</name>
</gene>
<dbReference type="EMBL" id="WTVN01000015">
    <property type="protein sequence ID" value="NMG44311.1"/>
    <property type="molecule type" value="Genomic_DNA"/>
</dbReference>
<dbReference type="RefSeq" id="WP_169256177.1">
    <property type="nucleotide sequence ID" value="NZ_WTVN01000015.1"/>
</dbReference>
<accession>A0ABX1PXY2</accession>
<evidence type="ECO:0000259" key="2">
    <source>
        <dbReference type="Pfam" id="PF14403"/>
    </source>
</evidence>
<dbReference type="SUPFAM" id="SSF56059">
    <property type="entry name" value="Glutathione synthetase ATP-binding domain-like"/>
    <property type="match status" value="1"/>
</dbReference>
<evidence type="ECO:0000313" key="3">
    <source>
        <dbReference type="EMBL" id="NMG44311.1"/>
    </source>
</evidence>
<dbReference type="Pfam" id="PF04168">
    <property type="entry name" value="Alpha-E"/>
    <property type="match status" value="1"/>
</dbReference>
<feature type="domain" description="Circularly permuted ATP-grasp type 2" evidence="2">
    <location>
        <begin position="82"/>
        <end position="466"/>
    </location>
</feature>
<dbReference type="PANTHER" id="PTHR34595">
    <property type="entry name" value="BLR5612 PROTEIN"/>
    <property type="match status" value="1"/>
</dbReference>
<reference evidence="3 4" key="1">
    <citation type="submission" date="2019-12" db="EMBL/GenBank/DDBJ databases">
        <title>Comparative genomics gives insights into the taxonomy of the Azoarcus-Aromatoleum group and reveals separate origins of nif in the plant-associated Azoarcus and non-plant-associated Aromatoleum sub-groups.</title>
        <authorList>
            <person name="Lafos M."/>
            <person name="Maluk M."/>
            <person name="Batista M."/>
            <person name="Junghare M."/>
            <person name="Carmona M."/>
            <person name="Faoro H."/>
            <person name="Cruz L.M."/>
            <person name="Battistoni F."/>
            <person name="De Souza E."/>
            <person name="Pedrosa F."/>
            <person name="Chen W.-M."/>
            <person name="Poole P.S."/>
            <person name="Dixon R.A."/>
            <person name="James E.K."/>
        </authorList>
    </citation>
    <scope>NUCLEOTIDE SEQUENCE [LARGE SCALE GENOMIC DNA]</scope>
    <source>
        <strain evidence="3 4">Td21</strain>
    </source>
</reference>
<dbReference type="InterPro" id="IPR025841">
    <property type="entry name" value="CP_ATPgrasp_2"/>
</dbReference>
<dbReference type="PANTHER" id="PTHR34595:SF2">
    <property type="entry name" value="BLR2978 PROTEIN"/>
    <property type="match status" value="1"/>
</dbReference>
<evidence type="ECO:0000313" key="4">
    <source>
        <dbReference type="Proteomes" id="UP000623795"/>
    </source>
</evidence>
<feature type="domain" description="DUF403" evidence="1">
    <location>
        <begin position="516"/>
        <end position="863"/>
    </location>
</feature>
<dbReference type="Gene3D" id="3.30.1490.270">
    <property type="match status" value="1"/>
</dbReference>
<dbReference type="Pfam" id="PF14403">
    <property type="entry name" value="CP_ATPgrasp_2"/>
    <property type="match status" value="1"/>
</dbReference>
<proteinExistence type="predicted"/>
<organism evidence="3 4">
    <name type="scientific">Aromatoleum toluvorans</name>
    <dbReference type="NCBI Taxonomy" id="92002"/>
    <lineage>
        <taxon>Bacteria</taxon>
        <taxon>Pseudomonadati</taxon>
        <taxon>Pseudomonadota</taxon>
        <taxon>Betaproteobacteria</taxon>
        <taxon>Rhodocyclales</taxon>
        <taxon>Rhodocyclaceae</taxon>
        <taxon>Aromatoleum</taxon>
    </lineage>
</organism>
<comment type="caution">
    <text evidence="3">The sequence shown here is derived from an EMBL/GenBank/DDBJ whole genome shotgun (WGS) entry which is preliminary data.</text>
</comment>
<dbReference type="InterPro" id="IPR051680">
    <property type="entry name" value="ATP-dep_Glu-Cys_Ligase-2"/>
</dbReference>
<sequence length="875" mass="96156">MPHKLLSLYVRPTGRYDEMLAGAEQLRPHWRSLFEALDASTPDQMRARQAFVTERIRENGTTYNVYADPHGADRPWTLDPLPFILPADEWTHIEAAVAQRADLLDRVLADLYGPQHLIRSGALPAALVYGHNGFLWPCQGTQPPSGHFLHVYAADLARSPDGRWWVIADRTQGPSGAGYALENRLIVSRLFPELFRDLRVHHLADFFRHVQDSLARWAPVDRGEAPFIVLLTPGPYNETYFEHSYLARYLGFPLVEGQDLTVRGDAVYLKTLGGLRRVHVILRRLDDDYADPLELRGESSLGVPGLVEAARAGRVLVANALGSGVLESAGLLAFLPKLAERLLGEPLAMPAVASWWCGEAPALDYVVEHLAELVIKPAYPSQRMQPVFGRDLDARGRAHWTERLRHRPHAYIGQELVQLSQAPAMPYAGSSTLERRLVARAIGVRVYAVVTPEGWRVMPGGLTRVSGSGDVDILSMQRGGSSKDTWVLSEAPVSQFSLLKGALGAGDIVRAGPEIASRSAENLFWLGRYGERVENSARLLRFACDRLNEEGESASAAARSGATALGAAAGDLFDEPGVLATAVGYCERFGLLPPEEDRSVARRLVEGALDENAPGSLAATLRRAVWAATQVRDRLSIDHWHSLNRLHDILRRQRLDGGAPSDIATLLSTLDRVLLACVSLSGFAMDEMMRDSGWRFLILGRRIERLQCRSRIVAHFLEACGGQPAGVDALLELADCAEAYRQRYLRTPDVLPTLDLVVFDTDNPHAVAFQTDMLLRYLESLQRDLAASGAAEGEADYGISAFRDAVGTLNAFSLHELELALPDGTAAMQRCANCAGCSELARILHIVHDGSATLSNRIAERFFTHVRPAARILSA</sequence>
<dbReference type="Proteomes" id="UP000623795">
    <property type="component" value="Unassembled WGS sequence"/>
</dbReference>
<name>A0ABX1PXY2_9RHOO</name>
<keyword evidence="4" id="KW-1185">Reference proteome</keyword>
<dbReference type="InterPro" id="IPR007296">
    <property type="entry name" value="DUF403"/>
</dbReference>
<dbReference type="Gene3D" id="3.40.50.11290">
    <property type="match status" value="1"/>
</dbReference>